<dbReference type="GO" id="GO:0050708">
    <property type="term" value="P:regulation of protein secretion"/>
    <property type="evidence" value="ECO:0007669"/>
    <property type="project" value="TreeGrafter"/>
</dbReference>
<evidence type="ECO:0000313" key="2">
    <source>
        <dbReference type="Proteomes" id="UP000504611"/>
    </source>
</evidence>
<dbReference type="GO" id="GO:0042058">
    <property type="term" value="P:regulation of epidermal growth factor receptor signaling pathway"/>
    <property type="evidence" value="ECO:0007669"/>
    <property type="project" value="TreeGrafter"/>
</dbReference>
<proteinExistence type="inferred from homology"/>
<dbReference type="KEGG" id="ncc:104954662"/>
<sequence>MDEPGSMNSSLQRKKPPWLQLDIPTIRLTPDDTPALTQNNVNNDFSPSLPLFLQSTLAVWVKWPQHPSAPYLNNTLRQHGAVCHQDPRICVEPASVSPHEWPDDITKWPVCTRYNSGNHTNLPHIDCTITGRPCCIGTKGRCEITSREYCDFMHGYFHEEATLCSQVRLELTTSASLCRLLSYKYRALTDCATGAFLHSYGGQIKHRSLQVSAR</sequence>
<organism evidence="2 3">
    <name type="scientific">Notothenia coriiceps</name>
    <name type="common">black rockcod</name>
    <dbReference type="NCBI Taxonomy" id="8208"/>
    <lineage>
        <taxon>Eukaryota</taxon>
        <taxon>Metazoa</taxon>
        <taxon>Chordata</taxon>
        <taxon>Craniata</taxon>
        <taxon>Vertebrata</taxon>
        <taxon>Euteleostomi</taxon>
        <taxon>Actinopterygii</taxon>
        <taxon>Neopterygii</taxon>
        <taxon>Teleostei</taxon>
        <taxon>Neoteleostei</taxon>
        <taxon>Acanthomorphata</taxon>
        <taxon>Eupercaria</taxon>
        <taxon>Perciformes</taxon>
        <taxon>Notothenioidei</taxon>
        <taxon>Nototheniidae</taxon>
        <taxon>Notothenia</taxon>
    </lineage>
</organism>
<gene>
    <name evidence="3" type="primary">LOC104954662</name>
</gene>
<comment type="similarity">
    <text evidence="1">Belongs to the peptidase S54 family.</text>
</comment>
<dbReference type="PANTHER" id="PTHR45965">
    <property type="entry name" value="INACTIVE RHOMBOID PROTEIN"/>
    <property type="match status" value="1"/>
</dbReference>
<dbReference type="OrthoDB" id="2146116at2759"/>
<protein>
    <submittedName>
        <fullName evidence="3">Inactive rhomboid protein 1-like</fullName>
    </submittedName>
</protein>
<dbReference type="AlphaFoldDB" id="A0A6I9NZD8"/>
<keyword evidence="2" id="KW-1185">Reference proteome</keyword>
<dbReference type="RefSeq" id="XP_010780133.1">
    <property type="nucleotide sequence ID" value="XM_010781831.1"/>
</dbReference>
<evidence type="ECO:0000256" key="1">
    <source>
        <dbReference type="ARBA" id="ARBA00009045"/>
    </source>
</evidence>
<dbReference type="GeneID" id="104954662"/>
<dbReference type="GO" id="GO:0005789">
    <property type="term" value="C:endoplasmic reticulum membrane"/>
    <property type="evidence" value="ECO:0007669"/>
    <property type="project" value="TreeGrafter"/>
</dbReference>
<dbReference type="InterPro" id="IPR051512">
    <property type="entry name" value="Inactive_Rhomboid"/>
</dbReference>
<name>A0A6I9NZD8_9TELE</name>
<dbReference type="Proteomes" id="UP000504611">
    <property type="component" value="Unplaced"/>
</dbReference>
<reference evidence="3" key="1">
    <citation type="submission" date="2025-08" db="UniProtKB">
        <authorList>
            <consortium name="RefSeq"/>
        </authorList>
    </citation>
    <scope>IDENTIFICATION</scope>
    <source>
        <tissue evidence="3">Muscle</tissue>
    </source>
</reference>
<dbReference type="PANTHER" id="PTHR45965:SF4">
    <property type="entry name" value="INACTIVE RHOMBOID PROTEIN 1"/>
    <property type="match status" value="1"/>
</dbReference>
<evidence type="ECO:0000313" key="3">
    <source>
        <dbReference type="RefSeq" id="XP_010780133.1"/>
    </source>
</evidence>
<accession>A0A6I9NZD8</accession>